<dbReference type="InterPro" id="IPR010359">
    <property type="entry name" value="IrrE_HExxH"/>
</dbReference>
<evidence type="ECO:0000256" key="1">
    <source>
        <dbReference type="ARBA" id="ARBA00007227"/>
    </source>
</evidence>
<keyword evidence="3" id="KW-0238">DNA-binding</keyword>
<dbReference type="AlphaFoldDB" id="A0A7W9S225"/>
<evidence type="ECO:0000256" key="3">
    <source>
        <dbReference type="ARBA" id="ARBA00023125"/>
    </source>
</evidence>
<evidence type="ECO:0000256" key="4">
    <source>
        <dbReference type="ARBA" id="ARBA00023163"/>
    </source>
</evidence>
<comment type="similarity">
    <text evidence="1">Belongs to the short-chain fatty acyl-CoA assimilation regulator (ScfR) family.</text>
</comment>
<proteinExistence type="inferred from homology"/>
<dbReference type="CDD" id="cd00093">
    <property type="entry name" value="HTH_XRE"/>
    <property type="match status" value="1"/>
</dbReference>
<name>A0A7W9S225_9HYPH</name>
<dbReference type="InterPro" id="IPR001387">
    <property type="entry name" value="Cro/C1-type_HTH"/>
</dbReference>
<protein>
    <recommendedName>
        <fullName evidence="5">HTH cro/C1-type domain-containing protein</fullName>
    </recommendedName>
</protein>
<evidence type="ECO:0000259" key="5">
    <source>
        <dbReference type="PROSITE" id="PS50943"/>
    </source>
</evidence>
<dbReference type="InterPro" id="IPR018653">
    <property type="entry name" value="ScfR_C"/>
</dbReference>
<dbReference type="EMBL" id="JACHEU010000001">
    <property type="protein sequence ID" value="MBB6012656.1"/>
    <property type="molecule type" value="Genomic_DNA"/>
</dbReference>
<dbReference type="Pfam" id="PF01381">
    <property type="entry name" value="HTH_3"/>
    <property type="match status" value="1"/>
</dbReference>
<evidence type="ECO:0000313" key="7">
    <source>
        <dbReference type="Proteomes" id="UP000533306"/>
    </source>
</evidence>
<comment type="caution">
    <text evidence="6">The sequence shown here is derived from an EMBL/GenBank/DDBJ whole genome shotgun (WGS) entry which is preliminary data.</text>
</comment>
<dbReference type="SMART" id="SM00530">
    <property type="entry name" value="HTH_XRE"/>
    <property type="match status" value="1"/>
</dbReference>
<organism evidence="6 7">
    <name type="scientific">Aquamicrobium lusatiense</name>
    <dbReference type="NCBI Taxonomy" id="89772"/>
    <lineage>
        <taxon>Bacteria</taxon>
        <taxon>Pseudomonadati</taxon>
        <taxon>Pseudomonadota</taxon>
        <taxon>Alphaproteobacteria</taxon>
        <taxon>Hyphomicrobiales</taxon>
        <taxon>Phyllobacteriaceae</taxon>
        <taxon>Aquamicrobium</taxon>
    </lineage>
</organism>
<dbReference type="PROSITE" id="PS50943">
    <property type="entry name" value="HTH_CROC1"/>
    <property type="match status" value="1"/>
</dbReference>
<evidence type="ECO:0000313" key="6">
    <source>
        <dbReference type="EMBL" id="MBB6012656.1"/>
    </source>
</evidence>
<dbReference type="InterPro" id="IPR010982">
    <property type="entry name" value="Lambda_DNA-bd_dom_sf"/>
</dbReference>
<dbReference type="InterPro" id="IPR050807">
    <property type="entry name" value="TransReg_Diox_bact_type"/>
</dbReference>
<dbReference type="Pfam" id="PF06114">
    <property type="entry name" value="Peptidase_M78"/>
    <property type="match status" value="1"/>
</dbReference>
<dbReference type="GO" id="GO:0003677">
    <property type="term" value="F:DNA binding"/>
    <property type="evidence" value="ECO:0007669"/>
    <property type="project" value="UniProtKB-KW"/>
</dbReference>
<evidence type="ECO:0000256" key="2">
    <source>
        <dbReference type="ARBA" id="ARBA00023015"/>
    </source>
</evidence>
<dbReference type="Pfam" id="PF09856">
    <property type="entry name" value="ScfRs"/>
    <property type="match status" value="1"/>
</dbReference>
<keyword evidence="4" id="KW-0804">Transcription</keyword>
<dbReference type="PANTHER" id="PTHR46797:SF23">
    <property type="entry name" value="HTH-TYPE TRANSCRIPTIONAL REGULATOR SUTR"/>
    <property type="match status" value="1"/>
</dbReference>
<sequence>MPKVRTPIGARIRRKRLAAGLSQVTLARMLGISASYLNLIENNKRSIGGTLLLRIGERLGIDLEHLSGDSEARNIAAIGDLMADSLMSGIELDAAAIRDLVARFPEAAAALVRLHRTYADATMEIEMLQHRLKSDPLLSELLHEILNRIAGIKSGAEILADIPDLTENERSRFVGNINAEARDLVPVTQNLVAYFDQTSARQRPVSPLREVDEALITHNNHFPQLEEIAADLRRDLASAQGIDEDKLSAALAEKFGVSCTISTEAPAARSPAAGAASLLFPPTMPRPARIFRMLHAYAARAAAGVLEETTNGFELSTDEARELALRAISSYVAGAMMMPYDEFLSTAEECRYDVELISTLAGVSFEQAAHRLVTLRRKGREGLPFGYLRADRSGRLTKRFPLPGLTIPGFGHGCLLWPIYDAFATNDVVRQVSAFPGGGRFLLIARTVAKHATRFGQKPLTFSIMLACDIVHADRTVYGDGLDLGGMPVEVGPSCVPCPRLGCSHRQEIPV</sequence>
<dbReference type="GO" id="GO:0003700">
    <property type="term" value="F:DNA-binding transcription factor activity"/>
    <property type="evidence" value="ECO:0007669"/>
    <property type="project" value="TreeGrafter"/>
</dbReference>
<reference evidence="6 7" key="1">
    <citation type="submission" date="2020-08" db="EMBL/GenBank/DDBJ databases">
        <title>Genomic Encyclopedia of Type Strains, Phase IV (KMG-IV): sequencing the most valuable type-strain genomes for metagenomic binning, comparative biology and taxonomic classification.</title>
        <authorList>
            <person name="Goeker M."/>
        </authorList>
    </citation>
    <scope>NUCLEOTIDE SEQUENCE [LARGE SCALE GENOMIC DNA]</scope>
    <source>
        <strain evidence="6 7">DSM 11099</strain>
    </source>
</reference>
<accession>A0A7W9S225</accession>
<dbReference type="RefSeq" id="WP_183829371.1">
    <property type="nucleotide sequence ID" value="NZ_JACHEU010000001.1"/>
</dbReference>
<feature type="domain" description="HTH cro/C1-type" evidence="5">
    <location>
        <begin position="12"/>
        <end position="66"/>
    </location>
</feature>
<dbReference type="Gene3D" id="1.10.260.40">
    <property type="entry name" value="lambda repressor-like DNA-binding domains"/>
    <property type="match status" value="1"/>
</dbReference>
<dbReference type="SUPFAM" id="SSF47413">
    <property type="entry name" value="lambda repressor-like DNA-binding domains"/>
    <property type="match status" value="1"/>
</dbReference>
<dbReference type="Proteomes" id="UP000533306">
    <property type="component" value="Unassembled WGS sequence"/>
</dbReference>
<dbReference type="PANTHER" id="PTHR46797">
    <property type="entry name" value="HTH-TYPE TRANSCRIPTIONAL REGULATOR"/>
    <property type="match status" value="1"/>
</dbReference>
<dbReference type="GO" id="GO:0005829">
    <property type="term" value="C:cytosol"/>
    <property type="evidence" value="ECO:0007669"/>
    <property type="project" value="TreeGrafter"/>
</dbReference>
<keyword evidence="7" id="KW-1185">Reference proteome</keyword>
<gene>
    <name evidence="6" type="ORF">HNR59_002001</name>
</gene>
<keyword evidence="2" id="KW-0805">Transcription regulation</keyword>